<dbReference type="AlphaFoldDB" id="A0A0M0K121"/>
<dbReference type="Proteomes" id="UP000037460">
    <property type="component" value="Unassembled WGS sequence"/>
</dbReference>
<evidence type="ECO:0000313" key="1">
    <source>
        <dbReference type="EMBL" id="KOO32088.1"/>
    </source>
</evidence>
<dbReference type="EMBL" id="JWZX01001852">
    <property type="protein sequence ID" value="KOO32088.1"/>
    <property type="molecule type" value="Genomic_DNA"/>
</dbReference>
<gene>
    <name evidence="1" type="ORF">Ctob_012132</name>
</gene>
<evidence type="ECO:0000313" key="2">
    <source>
        <dbReference type="Proteomes" id="UP000037460"/>
    </source>
</evidence>
<comment type="caution">
    <text evidence="1">The sequence shown here is derived from an EMBL/GenBank/DDBJ whole genome shotgun (WGS) entry which is preliminary data.</text>
</comment>
<sequence>MASHECILDTTWRELSAFSTFEPSVKVFRSTSAESYEMYQNDPDVIILTGVIRELPYKQRTFKRLELLKDVVGLDEWDILDVLDKCFPVDAIECFPPAMEPPPPSGLMPSVPSFECIEQDVMYINNCVYRIGASPEGPVHAVEYVTPDRVRRYGVLLRRTEQHEAVLVRELLTAQQLEKRIDEVNAPRVHEAWALASYDLVLAAREHEVPRSQVIRPITCLRDRAYFAGHLDGRSGVRGLNLMLDETHELRAIKEPLTEAMVNKQIQILRNELNPNDRENITSLLRNEVRFQAVPEKIKNLQCARIEFPMEYATFLQVPYALEADPVGDRELTVEYFLRDETEMRELWGGALPNGWVVPEKQPDKAGRKRERLESQKGYMIIMMHNDKDSKGVNKFTYTRETKKFILTLALAFFSENLNFVSGEQPPPAPEGWSSTEAAYDIVSMSWVNRANAPAWTKARARDHFGEC</sequence>
<name>A0A0M0K121_9EUKA</name>
<protein>
    <submittedName>
        <fullName evidence="1">Uncharacterized protein</fullName>
    </submittedName>
</protein>
<keyword evidence="2" id="KW-1185">Reference proteome</keyword>
<proteinExistence type="predicted"/>
<organism evidence="1 2">
    <name type="scientific">Chrysochromulina tobinii</name>
    <dbReference type="NCBI Taxonomy" id="1460289"/>
    <lineage>
        <taxon>Eukaryota</taxon>
        <taxon>Haptista</taxon>
        <taxon>Haptophyta</taxon>
        <taxon>Prymnesiophyceae</taxon>
        <taxon>Prymnesiales</taxon>
        <taxon>Chrysochromulinaceae</taxon>
        <taxon>Chrysochromulina</taxon>
    </lineage>
</organism>
<reference evidence="2" key="1">
    <citation type="journal article" date="2015" name="PLoS Genet.">
        <title>Genome Sequence and Transcriptome Analyses of Chrysochromulina tobin: Metabolic Tools for Enhanced Algal Fitness in the Prominent Order Prymnesiales (Haptophyceae).</title>
        <authorList>
            <person name="Hovde B.T."/>
            <person name="Deodato C.R."/>
            <person name="Hunsperger H.M."/>
            <person name="Ryken S.A."/>
            <person name="Yost W."/>
            <person name="Jha R.K."/>
            <person name="Patterson J."/>
            <person name="Monnat R.J. Jr."/>
            <person name="Barlow S.B."/>
            <person name="Starkenburg S.R."/>
            <person name="Cattolico R.A."/>
        </authorList>
    </citation>
    <scope>NUCLEOTIDE SEQUENCE</scope>
    <source>
        <strain evidence="2">CCMP291</strain>
    </source>
</reference>
<accession>A0A0M0K121</accession>